<name>A0A1H7TF74_9GAMM</name>
<sequence>MKFITKLKFILTITITAGHAYATDTKEKIEHSMASVEKECAGYASVLTNAKWEAVKSKAKEQGKEIPDNYRDSLYKIELYQCVTIQKIQIMNMVKGITSESEWSKMGGETTLKRLNNELKKTI</sequence>
<proteinExistence type="predicted"/>
<dbReference type="Proteomes" id="UP000185766">
    <property type="component" value="Unassembled WGS sequence"/>
</dbReference>
<keyword evidence="3" id="KW-1185">Reference proteome</keyword>
<accession>A0A1H7TF74</accession>
<feature type="signal peptide" evidence="1">
    <location>
        <begin position="1"/>
        <end position="22"/>
    </location>
</feature>
<dbReference type="EMBL" id="FOAS01000028">
    <property type="protein sequence ID" value="SEL82956.1"/>
    <property type="molecule type" value="Genomic_DNA"/>
</dbReference>
<evidence type="ECO:0000313" key="2">
    <source>
        <dbReference type="EMBL" id="SEL82956.1"/>
    </source>
</evidence>
<gene>
    <name evidence="2" type="ORF">SAMN05216214_1282</name>
</gene>
<organism evidence="2 3">
    <name type="scientific">Atopomonas hussainii</name>
    <dbReference type="NCBI Taxonomy" id="1429083"/>
    <lineage>
        <taxon>Bacteria</taxon>
        <taxon>Pseudomonadati</taxon>
        <taxon>Pseudomonadota</taxon>
        <taxon>Gammaproteobacteria</taxon>
        <taxon>Pseudomonadales</taxon>
        <taxon>Pseudomonadaceae</taxon>
        <taxon>Atopomonas</taxon>
    </lineage>
</organism>
<protein>
    <submittedName>
        <fullName evidence="2">Uncharacterized protein</fullName>
    </submittedName>
</protein>
<dbReference type="RefSeq" id="WP_074870746.1">
    <property type="nucleotide sequence ID" value="NZ_FOAS01000028.1"/>
</dbReference>
<reference evidence="2 3" key="1">
    <citation type="submission" date="2016-10" db="EMBL/GenBank/DDBJ databases">
        <authorList>
            <person name="de Groot N.N."/>
        </authorList>
    </citation>
    <scope>NUCLEOTIDE SEQUENCE [LARGE SCALE GENOMIC DNA]</scope>
    <source>
        <strain evidence="2 3">JCM 19513</strain>
    </source>
</reference>
<evidence type="ECO:0000256" key="1">
    <source>
        <dbReference type="SAM" id="SignalP"/>
    </source>
</evidence>
<feature type="chain" id="PRO_5010314905" evidence="1">
    <location>
        <begin position="23"/>
        <end position="123"/>
    </location>
</feature>
<dbReference type="AlphaFoldDB" id="A0A1H7TF74"/>
<keyword evidence="1" id="KW-0732">Signal</keyword>
<evidence type="ECO:0000313" key="3">
    <source>
        <dbReference type="Proteomes" id="UP000185766"/>
    </source>
</evidence>